<evidence type="ECO:0000313" key="2">
    <source>
        <dbReference type="EMBL" id="KFM79365.1"/>
    </source>
</evidence>
<gene>
    <name evidence="2" type="ORF">X975_09997</name>
</gene>
<evidence type="ECO:0000313" key="3">
    <source>
        <dbReference type="Proteomes" id="UP000054359"/>
    </source>
</evidence>
<name>A0A087UPS6_STEMI</name>
<evidence type="ECO:0000256" key="1">
    <source>
        <dbReference type="SAM" id="SignalP"/>
    </source>
</evidence>
<dbReference type="EMBL" id="KK120919">
    <property type="protein sequence ID" value="KFM79365.1"/>
    <property type="molecule type" value="Genomic_DNA"/>
</dbReference>
<protein>
    <submittedName>
        <fullName evidence="2">Uncharacterized protein</fullName>
    </submittedName>
</protein>
<proteinExistence type="predicted"/>
<sequence length="102" mass="10966">MKTYIILAICLVMTAVVLQQSEAGGSLKLKRLVKYGLIAKALTGKKIFLPLPLPLPIPIFQENIHHKPYPVHHHTHAEIGYGYEQGGHLGGGAGGYGGAGLW</sequence>
<accession>A0A087UPS6</accession>
<dbReference type="OrthoDB" id="6435473at2759"/>
<feature type="signal peptide" evidence="1">
    <location>
        <begin position="1"/>
        <end position="19"/>
    </location>
</feature>
<dbReference type="Proteomes" id="UP000054359">
    <property type="component" value="Unassembled WGS sequence"/>
</dbReference>
<organism evidence="2 3">
    <name type="scientific">Stegodyphus mimosarum</name>
    <name type="common">African social velvet spider</name>
    <dbReference type="NCBI Taxonomy" id="407821"/>
    <lineage>
        <taxon>Eukaryota</taxon>
        <taxon>Metazoa</taxon>
        <taxon>Ecdysozoa</taxon>
        <taxon>Arthropoda</taxon>
        <taxon>Chelicerata</taxon>
        <taxon>Arachnida</taxon>
        <taxon>Araneae</taxon>
        <taxon>Araneomorphae</taxon>
        <taxon>Entelegynae</taxon>
        <taxon>Eresoidea</taxon>
        <taxon>Eresidae</taxon>
        <taxon>Stegodyphus</taxon>
    </lineage>
</organism>
<dbReference type="AlphaFoldDB" id="A0A087UPS6"/>
<feature type="chain" id="PRO_5001830703" evidence="1">
    <location>
        <begin position="20"/>
        <end position="102"/>
    </location>
</feature>
<reference evidence="2 3" key="1">
    <citation type="submission" date="2013-11" db="EMBL/GenBank/DDBJ databases">
        <title>Genome sequencing of Stegodyphus mimosarum.</title>
        <authorList>
            <person name="Bechsgaard J."/>
        </authorList>
    </citation>
    <scope>NUCLEOTIDE SEQUENCE [LARGE SCALE GENOMIC DNA]</scope>
</reference>
<dbReference type="OMA" id="QENIHHK"/>
<keyword evidence="3" id="KW-1185">Reference proteome</keyword>
<keyword evidence="1" id="KW-0732">Signal</keyword>
<feature type="non-terminal residue" evidence="2">
    <location>
        <position position="102"/>
    </location>
</feature>